<sequence length="362" mass="41091">MEPEQVFVAIPSTPIQSPPPRKKPGRKPLGLSTEDRVRMNREAQRLSRERKNKRLAAAEEENEALRLRVQQLEAQLTSHSEPTSAYCRNCEFNHHRITMLEQQLATRYHGGVRSPPRHSFTPSNTATLRNYPASISITEESDWKDVSLNSYDPGSPLEIYGPIDTETTRLALNSLPSIQGNPNIDTMIHLFVVQAGTNDPRLTIKCLLGIINARYKLLDSCTIIERQKAVEIMDEFTQGNCMHTIKFHELIAHKPSPLSTTPYATVISYLNNPRVKPFRDSLRAIPSLQHANDMIDELCLLFWSCNVGDTDTSENLLRVALQFKRLESLCTVDDDRVRFNLAIEVARAGNRAQMDELLRYDA</sequence>
<dbReference type="AlphaFoldDB" id="A0A1Y2B7G3"/>
<dbReference type="CDD" id="cd14686">
    <property type="entry name" value="bZIP"/>
    <property type="match status" value="1"/>
</dbReference>
<keyword evidence="3" id="KW-1185">Reference proteome</keyword>
<reference evidence="2 3" key="1">
    <citation type="submission" date="2016-07" db="EMBL/GenBank/DDBJ databases">
        <title>Pervasive Adenine N6-methylation of Active Genes in Fungi.</title>
        <authorList>
            <consortium name="DOE Joint Genome Institute"/>
            <person name="Mondo S.J."/>
            <person name="Dannebaum R.O."/>
            <person name="Kuo R.C."/>
            <person name="Labutti K."/>
            <person name="Haridas S."/>
            <person name="Kuo A."/>
            <person name="Salamov A."/>
            <person name="Ahrendt S.R."/>
            <person name="Lipzen A."/>
            <person name="Sullivan W."/>
            <person name="Andreopoulos W.B."/>
            <person name="Clum A."/>
            <person name="Lindquist E."/>
            <person name="Daum C."/>
            <person name="Ramamoorthy G.K."/>
            <person name="Gryganskyi A."/>
            <person name="Culley D."/>
            <person name="Magnuson J.K."/>
            <person name="James T.Y."/>
            <person name="O'Malley M.A."/>
            <person name="Stajich J.E."/>
            <person name="Spatafora J.W."/>
            <person name="Visel A."/>
            <person name="Grigoriev I.V."/>
        </authorList>
    </citation>
    <scope>NUCLEOTIDE SEQUENCE [LARGE SCALE GENOMIC DNA]</scope>
    <source>
        <strain evidence="2 3">JEL800</strain>
    </source>
</reference>
<evidence type="ECO:0000256" key="1">
    <source>
        <dbReference type="SAM" id="MobiDB-lite"/>
    </source>
</evidence>
<feature type="region of interest" description="Disordered" evidence="1">
    <location>
        <begin position="1"/>
        <end position="55"/>
    </location>
</feature>
<proteinExistence type="predicted"/>
<dbReference type="OrthoDB" id="2156895at2759"/>
<protein>
    <recommendedName>
        <fullName evidence="4">BZIP domain-containing protein</fullName>
    </recommendedName>
</protein>
<accession>A0A1Y2B7G3</accession>
<feature type="compositionally biased region" description="Basic and acidic residues" evidence="1">
    <location>
        <begin position="33"/>
        <end position="49"/>
    </location>
</feature>
<organism evidence="2 3">
    <name type="scientific">Rhizoclosmatium globosum</name>
    <dbReference type="NCBI Taxonomy" id="329046"/>
    <lineage>
        <taxon>Eukaryota</taxon>
        <taxon>Fungi</taxon>
        <taxon>Fungi incertae sedis</taxon>
        <taxon>Chytridiomycota</taxon>
        <taxon>Chytridiomycota incertae sedis</taxon>
        <taxon>Chytridiomycetes</taxon>
        <taxon>Chytridiales</taxon>
        <taxon>Chytriomycetaceae</taxon>
        <taxon>Rhizoclosmatium</taxon>
    </lineage>
</organism>
<evidence type="ECO:0008006" key="4">
    <source>
        <dbReference type="Google" id="ProtNLM"/>
    </source>
</evidence>
<evidence type="ECO:0000313" key="2">
    <source>
        <dbReference type="EMBL" id="ORY30664.1"/>
    </source>
</evidence>
<dbReference type="Proteomes" id="UP000193642">
    <property type="component" value="Unassembled WGS sequence"/>
</dbReference>
<dbReference type="EMBL" id="MCGO01000081">
    <property type="protein sequence ID" value="ORY30664.1"/>
    <property type="molecule type" value="Genomic_DNA"/>
</dbReference>
<name>A0A1Y2B7G3_9FUNG</name>
<comment type="caution">
    <text evidence="2">The sequence shown here is derived from an EMBL/GenBank/DDBJ whole genome shotgun (WGS) entry which is preliminary data.</text>
</comment>
<gene>
    <name evidence="2" type="ORF">BCR33DRAFT_563864</name>
</gene>
<evidence type="ECO:0000313" key="3">
    <source>
        <dbReference type="Proteomes" id="UP000193642"/>
    </source>
</evidence>